<dbReference type="EMBL" id="FNCC01000004">
    <property type="protein sequence ID" value="SDF91347.1"/>
    <property type="molecule type" value="Genomic_DNA"/>
</dbReference>
<feature type="compositionally biased region" description="Low complexity" evidence="1">
    <location>
        <begin position="305"/>
        <end position="327"/>
    </location>
</feature>
<dbReference type="RefSeq" id="WP_090048090.1">
    <property type="nucleotide sequence ID" value="NZ_FNCC01000004.1"/>
</dbReference>
<feature type="transmembrane region" description="Helical" evidence="2">
    <location>
        <begin position="94"/>
        <end position="115"/>
    </location>
</feature>
<proteinExistence type="predicted"/>
<feature type="region of interest" description="Disordered" evidence="1">
    <location>
        <begin position="305"/>
        <end position="337"/>
    </location>
</feature>
<keyword evidence="2" id="KW-1133">Transmembrane helix</keyword>
<evidence type="ECO:0008006" key="5">
    <source>
        <dbReference type="Google" id="ProtNLM"/>
    </source>
</evidence>
<accession>A0A1G7PYE9</accession>
<name>A0A1G7PYE9_9PSEU</name>
<dbReference type="STRING" id="200378.SAMN05216553_104146"/>
<reference evidence="4" key="1">
    <citation type="submission" date="2016-10" db="EMBL/GenBank/DDBJ databases">
        <authorList>
            <person name="Varghese N."/>
            <person name="Submissions S."/>
        </authorList>
    </citation>
    <scope>NUCLEOTIDE SEQUENCE [LARGE SCALE GENOMIC DNA]</scope>
    <source>
        <strain evidence="4">CGMCC 4.3506</strain>
    </source>
</reference>
<feature type="transmembrane region" description="Helical" evidence="2">
    <location>
        <begin position="50"/>
        <end position="73"/>
    </location>
</feature>
<protein>
    <recommendedName>
        <fullName evidence="5">ABC-2 family transporter protein</fullName>
    </recommendedName>
</protein>
<gene>
    <name evidence="3" type="ORF">SAMN05216553_104146</name>
</gene>
<feature type="transmembrane region" description="Helical" evidence="2">
    <location>
        <begin position="261"/>
        <end position="279"/>
    </location>
</feature>
<dbReference type="OrthoDB" id="3579673at2"/>
<feature type="transmembrane region" description="Helical" evidence="2">
    <location>
        <begin position="161"/>
        <end position="179"/>
    </location>
</feature>
<evidence type="ECO:0000256" key="1">
    <source>
        <dbReference type="SAM" id="MobiDB-lite"/>
    </source>
</evidence>
<evidence type="ECO:0000256" key="2">
    <source>
        <dbReference type="SAM" id="Phobius"/>
    </source>
</evidence>
<feature type="transmembrane region" description="Helical" evidence="2">
    <location>
        <begin position="135"/>
        <end position="154"/>
    </location>
</feature>
<keyword evidence="4" id="KW-1185">Reference proteome</keyword>
<evidence type="ECO:0000313" key="4">
    <source>
        <dbReference type="Proteomes" id="UP000199623"/>
    </source>
</evidence>
<dbReference type="AlphaFoldDB" id="A0A1G7PYE9"/>
<evidence type="ECO:0000313" key="3">
    <source>
        <dbReference type="EMBL" id="SDF91347.1"/>
    </source>
</evidence>
<dbReference type="Proteomes" id="UP000199623">
    <property type="component" value="Unassembled WGS sequence"/>
</dbReference>
<sequence>MNLESIVWLTWRQHRGPVIGLAVLALGTVYALFAGEAGDGPAGSLQMAGFYAVAVQLAFGGVAGVVLGAPLVARELEERTYFVAWGQDVTALEWLRGKMIALGLLVVLLGAAVGAGSGFTGGQSSTWRAFEANSFVQAGYAAFGFALGVAIGLLTRHVATAMAATVIAYTLVRTVISFLRDYYWPAERDIARWEESPKVAPGSLEMGSGFVGEDLKPVGVPDVCAAQSNVASCMRSARAASGTYVDYQPPSRVGAFQFVEFSLYALLTVALVVLTFRALSRGGGWKPTRSHRRLPVPAVAETAAAEPAAESAVEAGGAGEAQPAPGVDGADDPVSRS</sequence>
<organism evidence="3 4">
    <name type="scientific">Lentzea fradiae</name>
    <dbReference type="NCBI Taxonomy" id="200378"/>
    <lineage>
        <taxon>Bacteria</taxon>
        <taxon>Bacillati</taxon>
        <taxon>Actinomycetota</taxon>
        <taxon>Actinomycetes</taxon>
        <taxon>Pseudonocardiales</taxon>
        <taxon>Pseudonocardiaceae</taxon>
        <taxon>Lentzea</taxon>
    </lineage>
</organism>
<feature type="transmembrane region" description="Helical" evidence="2">
    <location>
        <begin position="18"/>
        <end position="38"/>
    </location>
</feature>
<keyword evidence="2" id="KW-0472">Membrane</keyword>
<keyword evidence="2" id="KW-0812">Transmembrane</keyword>